<comment type="subcellular location">
    <subcellularLocation>
        <location evidence="1">Membrane</location>
        <topology evidence="1">Multi-pass membrane protein</topology>
    </subcellularLocation>
</comment>
<evidence type="ECO:0000256" key="1">
    <source>
        <dbReference type="ARBA" id="ARBA00004141"/>
    </source>
</evidence>
<keyword evidence="2" id="KW-0813">Transport</keyword>
<dbReference type="SUPFAM" id="SSF161070">
    <property type="entry name" value="SNF-like"/>
    <property type="match status" value="1"/>
</dbReference>
<dbReference type="Pfam" id="PF00209">
    <property type="entry name" value="SNF"/>
    <property type="match status" value="1"/>
</dbReference>
<evidence type="ECO:0000256" key="5">
    <source>
        <dbReference type="ARBA" id="ARBA00023136"/>
    </source>
</evidence>
<dbReference type="Proteomes" id="UP001189429">
    <property type="component" value="Unassembled WGS sequence"/>
</dbReference>
<name>A0ABN9TL53_9DINO</name>
<evidence type="ECO:0000256" key="4">
    <source>
        <dbReference type="ARBA" id="ARBA00022989"/>
    </source>
</evidence>
<proteinExistence type="predicted"/>
<evidence type="ECO:0000256" key="3">
    <source>
        <dbReference type="ARBA" id="ARBA00022692"/>
    </source>
</evidence>
<reference evidence="7" key="1">
    <citation type="submission" date="2023-10" db="EMBL/GenBank/DDBJ databases">
        <authorList>
            <person name="Chen Y."/>
            <person name="Shah S."/>
            <person name="Dougan E. K."/>
            <person name="Thang M."/>
            <person name="Chan C."/>
        </authorList>
    </citation>
    <scope>NUCLEOTIDE SEQUENCE [LARGE SCALE GENOMIC DNA]</scope>
</reference>
<keyword evidence="3 6" id="KW-0812">Transmembrane</keyword>
<dbReference type="InterPro" id="IPR000175">
    <property type="entry name" value="Na/ntran_symport"/>
</dbReference>
<evidence type="ECO:0000313" key="8">
    <source>
        <dbReference type="Proteomes" id="UP001189429"/>
    </source>
</evidence>
<feature type="transmembrane region" description="Helical" evidence="6">
    <location>
        <begin position="102"/>
        <end position="122"/>
    </location>
</feature>
<organism evidence="7 8">
    <name type="scientific">Prorocentrum cordatum</name>
    <dbReference type="NCBI Taxonomy" id="2364126"/>
    <lineage>
        <taxon>Eukaryota</taxon>
        <taxon>Sar</taxon>
        <taxon>Alveolata</taxon>
        <taxon>Dinophyceae</taxon>
        <taxon>Prorocentrales</taxon>
        <taxon>Prorocentraceae</taxon>
        <taxon>Prorocentrum</taxon>
    </lineage>
</organism>
<feature type="transmembrane region" description="Helical" evidence="6">
    <location>
        <begin position="75"/>
        <end position="95"/>
    </location>
</feature>
<evidence type="ECO:0000256" key="2">
    <source>
        <dbReference type="ARBA" id="ARBA00022448"/>
    </source>
</evidence>
<comment type="caution">
    <text evidence="7">The sequence shown here is derived from an EMBL/GenBank/DDBJ whole genome shotgun (WGS) entry which is preliminary data.</text>
</comment>
<keyword evidence="4 6" id="KW-1133">Transmembrane helix</keyword>
<dbReference type="PANTHER" id="PTHR11616:SF240">
    <property type="entry name" value="BLOATED TUBULES, ISOFORM B-RELATED"/>
    <property type="match status" value="1"/>
</dbReference>
<keyword evidence="8" id="KW-1185">Reference proteome</keyword>
<dbReference type="EMBL" id="CAUYUJ010014835">
    <property type="protein sequence ID" value="CAK0846584.1"/>
    <property type="molecule type" value="Genomic_DNA"/>
</dbReference>
<dbReference type="InterPro" id="IPR037272">
    <property type="entry name" value="SNS_sf"/>
</dbReference>
<evidence type="ECO:0000256" key="6">
    <source>
        <dbReference type="SAM" id="Phobius"/>
    </source>
</evidence>
<feature type="transmembrane region" description="Helical" evidence="6">
    <location>
        <begin position="12"/>
        <end position="36"/>
    </location>
</feature>
<keyword evidence="5 6" id="KW-0472">Membrane</keyword>
<gene>
    <name evidence="7" type="ORF">PCOR1329_LOCUS40047</name>
</gene>
<dbReference type="PROSITE" id="PS50267">
    <property type="entry name" value="NA_NEUROTRAN_SYMP_3"/>
    <property type="match status" value="1"/>
</dbReference>
<sequence>MIHPRWVGLGYGQAIMLFLALSYYNTLLAYSLIYVAGSLFHPLPWAEHSASYWNDEVLNSYDGDYDGVGLGPVQWKIAVALLVVWIVVYLSLAFGKDILTKVTWVTVVGPVVMLLILLARALTLDGASDGIEFYRHWKVRRRCFG</sequence>
<evidence type="ECO:0000313" key="7">
    <source>
        <dbReference type="EMBL" id="CAK0846584.1"/>
    </source>
</evidence>
<protein>
    <submittedName>
        <fullName evidence="7">Uncharacterized protein</fullName>
    </submittedName>
</protein>
<dbReference type="PANTHER" id="PTHR11616">
    <property type="entry name" value="SODIUM/CHLORIDE DEPENDENT TRANSPORTER"/>
    <property type="match status" value="1"/>
</dbReference>
<accession>A0ABN9TL53</accession>